<dbReference type="InterPro" id="IPR036942">
    <property type="entry name" value="Beta-barrel_TonB_sf"/>
</dbReference>
<evidence type="ECO:0000256" key="5">
    <source>
        <dbReference type="ARBA" id="ARBA00023136"/>
    </source>
</evidence>
<dbReference type="AlphaFoldDB" id="A0AAW6FFH1"/>
<evidence type="ECO:0000256" key="6">
    <source>
        <dbReference type="ARBA" id="ARBA00023237"/>
    </source>
</evidence>
<dbReference type="InterPro" id="IPR037066">
    <property type="entry name" value="Plug_dom_sf"/>
</dbReference>
<dbReference type="Pfam" id="PF07660">
    <property type="entry name" value="STN"/>
    <property type="match status" value="1"/>
</dbReference>
<evidence type="ECO:0000259" key="8">
    <source>
        <dbReference type="SMART" id="SM00965"/>
    </source>
</evidence>
<dbReference type="InterPro" id="IPR023997">
    <property type="entry name" value="TonB-dep_OMP_SusC/RagA_CS"/>
</dbReference>
<dbReference type="SUPFAM" id="SSF49464">
    <property type="entry name" value="Carboxypeptidase regulatory domain-like"/>
    <property type="match status" value="1"/>
</dbReference>
<gene>
    <name evidence="9" type="ORF">PN645_03140</name>
</gene>
<keyword evidence="4 7" id="KW-0812">Transmembrane</keyword>
<dbReference type="RefSeq" id="WP_272053878.1">
    <property type="nucleotide sequence ID" value="NZ_JAQMRB010000001.1"/>
</dbReference>
<comment type="subcellular location">
    <subcellularLocation>
        <location evidence="1 7">Cell outer membrane</location>
        <topology evidence="1 7">Multi-pass membrane protein</topology>
    </subcellularLocation>
</comment>
<accession>A0AAW6FFH1</accession>
<dbReference type="NCBIfam" id="TIGR04056">
    <property type="entry name" value="OMP_RagA_SusC"/>
    <property type="match status" value="1"/>
</dbReference>
<dbReference type="Pfam" id="PF07715">
    <property type="entry name" value="Plug"/>
    <property type="match status" value="1"/>
</dbReference>
<keyword evidence="3 7" id="KW-1134">Transmembrane beta strand</keyword>
<dbReference type="InterPro" id="IPR012910">
    <property type="entry name" value="Plug_dom"/>
</dbReference>
<dbReference type="PROSITE" id="PS52016">
    <property type="entry name" value="TONB_DEPENDENT_REC_3"/>
    <property type="match status" value="1"/>
</dbReference>
<dbReference type="Gene3D" id="2.170.130.10">
    <property type="entry name" value="TonB-dependent receptor, plug domain"/>
    <property type="match status" value="1"/>
</dbReference>
<comment type="caution">
    <text evidence="9">The sequence shown here is derived from an EMBL/GenBank/DDBJ whole genome shotgun (WGS) entry which is preliminary data.</text>
</comment>
<dbReference type="Gene3D" id="2.40.170.20">
    <property type="entry name" value="TonB-dependent receptor, beta-barrel domain"/>
    <property type="match status" value="1"/>
</dbReference>
<evidence type="ECO:0000256" key="4">
    <source>
        <dbReference type="ARBA" id="ARBA00022692"/>
    </source>
</evidence>
<sequence length="1102" mass="124573">MKKNHDLGLFPRKWLKKILFIMRLTVFFCLVCMCNLSANVHAQNIRFDLKMENATIEQVLNRISESTKLDFFYNNSRIDVYKKINVDLNNVSVEEALRAIFKGREVKFDVTDKFVVIHRVSETGDRNMPQQARVIRGVVKDTKGSVLPGVTIVLKGTHTGGVTDFEGKFNLELPQMENLILLFSFVGMETAEVEIRDDKPLVVVMKEDVQAIDEVVVTGYFNKAKTSYTGSAVSVKGEDLKKISPTNLFKALQAYEPSFQIVENKEAGADPNHVPDILIRGKSSFEGKSNNPLFIMDGYEVSLQTIFDTDMERISQVTILKDAAATAIYGSRAANGVIVIETKMPAQGKLSVSYSFNGTVEYPDLTDYDLLNAGEKLEFERLAGVYKNEDLKKQMDLDRLYEERKREVLRGVNTYWLSKPLQTAFKHTHSLFLGGGNERSRYGVNINYGANPGIMKESKRDRLGLSFTWTYNISNKIRIGNMLSVNQTKSSESPYGNFSSYARINPYERATDDKGRYVYKFSNGDVNPLFNASLNSFSESENTSYTDNFDIEWYVFDGLRVTGRFSYTFGNSGTESFISPKDSQFEGKPDDEKGIYRVGSSKTSAIDGNIVVNFYKQLDKHMFTVVGGLNMQSNKSDSKNFAGQGFLSDNLSNMDFAAQYEKNTRPSGKVEQDRLIGFFANASYGYDNRYMFDISYRTDGSSKFGEENRFAPFWAAGLAWNIHNEHFLGRPSWLTNAKIRSSLGYTGNVSFDPYQAQTTYIYNKDNIYMHGIGATIEVMGNDALKWQRKFSYNIGADLDFFDGRISVTGEYFQERTKDLLLDLSIPPSLGFGQYKENLGEMKNKGWELSLRSQVIRNAKKDVYWALAFGTSDSENKITKISNALGKKNEEANQEETKKPVPLYEEGESLDALKAVPSLGIDPETGKEVFIKKDGSYTTVWDHKDKIVCGTTDPKFRGSLNSFLTVKGISLNISMNFECGAQTYNSTLAERVEGVNPNYNADRRVLTDRWKKPGDKTFFKDIALQENVSNLTTRFVQDYNVLNIGSISLGYDLKSQWCKKIGLNSLRFTFNMGDVYRFSTVKEERGLSYPFARTVTFSLSATL</sequence>
<evidence type="ECO:0000313" key="10">
    <source>
        <dbReference type="Proteomes" id="UP001212263"/>
    </source>
</evidence>
<protein>
    <submittedName>
        <fullName evidence="9">SusC/RagA family TonB-linked outer membrane protein</fullName>
    </submittedName>
</protein>
<comment type="similarity">
    <text evidence="7">Belongs to the TonB-dependent receptor family.</text>
</comment>
<dbReference type="GO" id="GO:0009279">
    <property type="term" value="C:cell outer membrane"/>
    <property type="evidence" value="ECO:0007669"/>
    <property type="project" value="UniProtKB-SubCell"/>
</dbReference>
<organism evidence="9 10">
    <name type="scientific">Odoribacter splanchnicus</name>
    <dbReference type="NCBI Taxonomy" id="28118"/>
    <lineage>
        <taxon>Bacteria</taxon>
        <taxon>Pseudomonadati</taxon>
        <taxon>Bacteroidota</taxon>
        <taxon>Bacteroidia</taxon>
        <taxon>Bacteroidales</taxon>
        <taxon>Odoribacteraceae</taxon>
        <taxon>Odoribacter</taxon>
    </lineage>
</organism>
<keyword evidence="2 7" id="KW-0813">Transport</keyword>
<evidence type="ECO:0000313" key="9">
    <source>
        <dbReference type="EMBL" id="MDB9221999.1"/>
    </source>
</evidence>
<dbReference type="InterPro" id="IPR011662">
    <property type="entry name" value="Secretin/TonB_short_N"/>
</dbReference>
<dbReference type="Pfam" id="PF13715">
    <property type="entry name" value="CarbopepD_reg_2"/>
    <property type="match status" value="1"/>
</dbReference>
<dbReference type="InterPro" id="IPR008969">
    <property type="entry name" value="CarboxyPept-like_regulatory"/>
</dbReference>
<dbReference type="SUPFAM" id="SSF56935">
    <property type="entry name" value="Porins"/>
    <property type="match status" value="1"/>
</dbReference>
<dbReference type="EMBL" id="JAQMRD010000003">
    <property type="protein sequence ID" value="MDB9221999.1"/>
    <property type="molecule type" value="Genomic_DNA"/>
</dbReference>
<evidence type="ECO:0000256" key="7">
    <source>
        <dbReference type="PROSITE-ProRule" id="PRU01360"/>
    </source>
</evidence>
<keyword evidence="5 7" id="KW-0472">Membrane</keyword>
<name>A0AAW6FFH1_9BACT</name>
<evidence type="ECO:0000256" key="2">
    <source>
        <dbReference type="ARBA" id="ARBA00022448"/>
    </source>
</evidence>
<dbReference type="NCBIfam" id="TIGR04057">
    <property type="entry name" value="SusC_RagA_signa"/>
    <property type="match status" value="1"/>
</dbReference>
<keyword evidence="6 7" id="KW-0998">Cell outer membrane</keyword>
<evidence type="ECO:0000256" key="3">
    <source>
        <dbReference type="ARBA" id="ARBA00022452"/>
    </source>
</evidence>
<dbReference type="InterPro" id="IPR039426">
    <property type="entry name" value="TonB-dep_rcpt-like"/>
</dbReference>
<evidence type="ECO:0000256" key="1">
    <source>
        <dbReference type="ARBA" id="ARBA00004571"/>
    </source>
</evidence>
<proteinExistence type="inferred from homology"/>
<dbReference type="SMART" id="SM00965">
    <property type="entry name" value="STN"/>
    <property type="match status" value="1"/>
</dbReference>
<feature type="domain" description="Secretin/TonB short N-terminal" evidence="8">
    <location>
        <begin position="69"/>
        <end position="120"/>
    </location>
</feature>
<reference evidence="9" key="1">
    <citation type="submission" date="2023-01" db="EMBL/GenBank/DDBJ databases">
        <title>Human gut microbiome strain richness.</title>
        <authorList>
            <person name="Chen-Liaw A."/>
        </authorList>
    </citation>
    <scope>NUCLEOTIDE SEQUENCE</scope>
    <source>
        <strain evidence="9">RTP21484st1_B7_RTP21484_190118</strain>
    </source>
</reference>
<dbReference type="Proteomes" id="UP001212263">
    <property type="component" value="Unassembled WGS sequence"/>
</dbReference>
<dbReference type="InterPro" id="IPR023996">
    <property type="entry name" value="TonB-dep_OMP_SusC/RagA"/>
</dbReference>